<comment type="caution">
    <text evidence="1">The sequence shown here is derived from an EMBL/GenBank/DDBJ whole genome shotgun (WGS) entry which is preliminary data.</text>
</comment>
<dbReference type="Proteomes" id="UP000653578">
    <property type="component" value="Unassembled WGS sequence"/>
</dbReference>
<protein>
    <submittedName>
        <fullName evidence="1">Transporter</fullName>
    </submittedName>
</protein>
<organism evidence="1 2">
    <name type="scientific">Paenibacillus plantarum</name>
    <dbReference type="NCBI Taxonomy" id="2654975"/>
    <lineage>
        <taxon>Bacteria</taxon>
        <taxon>Bacillati</taxon>
        <taxon>Bacillota</taxon>
        <taxon>Bacilli</taxon>
        <taxon>Bacillales</taxon>
        <taxon>Paenibacillaceae</taxon>
        <taxon>Paenibacillus</taxon>
    </lineage>
</organism>
<dbReference type="EMBL" id="WHNY01000082">
    <property type="protein sequence ID" value="NOU68903.1"/>
    <property type="molecule type" value="Genomic_DNA"/>
</dbReference>
<keyword evidence="2" id="KW-1185">Reference proteome</keyword>
<reference evidence="1 2" key="1">
    <citation type="submission" date="2019-10" db="EMBL/GenBank/DDBJ databases">
        <title>Description of Paenibacillus humi sp. nov.</title>
        <authorList>
            <person name="Carlier A."/>
            <person name="Qi S."/>
        </authorList>
    </citation>
    <scope>NUCLEOTIDE SEQUENCE [LARGE SCALE GENOMIC DNA]</scope>
    <source>
        <strain evidence="1 2">LMG 31461</strain>
    </source>
</reference>
<accession>A0ABX1XM21</accession>
<evidence type="ECO:0000313" key="1">
    <source>
        <dbReference type="EMBL" id="NOU68903.1"/>
    </source>
</evidence>
<name>A0ABX1XM21_9BACL</name>
<sequence>MSLQQLSPPPTYPPAKSSGSYMIDCVNQYTYVWLKNGDSFWFFPIRVESFGTSGFRWTGSYWLYDGIDSRFIDTVACPPIPTLY</sequence>
<proteinExistence type="predicted"/>
<gene>
    <name evidence="1" type="ORF">GC096_33330</name>
</gene>
<evidence type="ECO:0000313" key="2">
    <source>
        <dbReference type="Proteomes" id="UP000653578"/>
    </source>
</evidence>